<organism evidence="1 2">
    <name type="scientific">Mycena rosella</name>
    <name type="common">Pink bonnet</name>
    <name type="synonym">Agaricus rosellus</name>
    <dbReference type="NCBI Taxonomy" id="1033263"/>
    <lineage>
        <taxon>Eukaryota</taxon>
        <taxon>Fungi</taxon>
        <taxon>Dikarya</taxon>
        <taxon>Basidiomycota</taxon>
        <taxon>Agaricomycotina</taxon>
        <taxon>Agaricomycetes</taxon>
        <taxon>Agaricomycetidae</taxon>
        <taxon>Agaricales</taxon>
        <taxon>Marasmiineae</taxon>
        <taxon>Mycenaceae</taxon>
        <taxon>Mycena</taxon>
    </lineage>
</organism>
<gene>
    <name evidence="1" type="ORF">B0H17DRAFT_1180789</name>
</gene>
<protein>
    <submittedName>
        <fullName evidence="1">Uncharacterized protein</fullName>
    </submittedName>
</protein>
<comment type="caution">
    <text evidence="1">The sequence shown here is derived from an EMBL/GenBank/DDBJ whole genome shotgun (WGS) entry which is preliminary data.</text>
</comment>
<accession>A0AAD7DBW4</accession>
<name>A0AAD7DBW4_MYCRO</name>
<evidence type="ECO:0000313" key="2">
    <source>
        <dbReference type="Proteomes" id="UP001221757"/>
    </source>
</evidence>
<reference evidence="1" key="1">
    <citation type="submission" date="2023-03" db="EMBL/GenBank/DDBJ databases">
        <title>Massive genome expansion in bonnet fungi (Mycena s.s.) driven by repeated elements and novel gene families across ecological guilds.</title>
        <authorList>
            <consortium name="Lawrence Berkeley National Laboratory"/>
            <person name="Harder C.B."/>
            <person name="Miyauchi S."/>
            <person name="Viragh M."/>
            <person name="Kuo A."/>
            <person name="Thoen E."/>
            <person name="Andreopoulos B."/>
            <person name="Lu D."/>
            <person name="Skrede I."/>
            <person name="Drula E."/>
            <person name="Henrissat B."/>
            <person name="Morin E."/>
            <person name="Kohler A."/>
            <person name="Barry K."/>
            <person name="LaButti K."/>
            <person name="Morin E."/>
            <person name="Salamov A."/>
            <person name="Lipzen A."/>
            <person name="Mereny Z."/>
            <person name="Hegedus B."/>
            <person name="Baldrian P."/>
            <person name="Stursova M."/>
            <person name="Weitz H."/>
            <person name="Taylor A."/>
            <person name="Grigoriev I.V."/>
            <person name="Nagy L.G."/>
            <person name="Martin F."/>
            <person name="Kauserud H."/>
        </authorList>
    </citation>
    <scope>NUCLEOTIDE SEQUENCE</scope>
    <source>
        <strain evidence="1">CBHHK067</strain>
    </source>
</reference>
<sequence>MFKIQLRDCQGEISVRSPVVPQLFGVTESRGVNALIYHDELITVAQFRQLHSKSLLISAFIEYQMYYSTESKVPGSWLISPLQYEYRQVVCASTIWVFDLGLRSDGWPLWAISSDLIPWEMSFSITPGTRDIEQQLFARMDVCDIHAILMTFPSLRNVKLSVHHHIPFGKLATAGGDLLDFQVHFPDSELSKVGLRVGLWRAYGAPLELILPPWTRDGHATGVKLNDLRLIRMVDLSMRLRYPEQNMDPPSKLPYLFVFGTAARIEEDGSGLAGYSTPRSTIFIDRSCYP</sequence>
<dbReference type="AlphaFoldDB" id="A0AAD7DBW4"/>
<keyword evidence="2" id="KW-1185">Reference proteome</keyword>
<proteinExistence type="predicted"/>
<dbReference type="EMBL" id="JARKIE010000086">
    <property type="protein sequence ID" value="KAJ7687621.1"/>
    <property type="molecule type" value="Genomic_DNA"/>
</dbReference>
<evidence type="ECO:0000313" key="1">
    <source>
        <dbReference type="EMBL" id="KAJ7687621.1"/>
    </source>
</evidence>
<dbReference type="Proteomes" id="UP001221757">
    <property type="component" value="Unassembled WGS sequence"/>
</dbReference>